<comment type="caution">
    <text evidence="1">The sequence shown here is derived from an EMBL/GenBank/DDBJ whole genome shotgun (WGS) entry which is preliminary data.</text>
</comment>
<gene>
    <name evidence="1" type="ORF">NDU88_000843</name>
</gene>
<dbReference type="Proteomes" id="UP001066276">
    <property type="component" value="Chromosome 10"/>
</dbReference>
<evidence type="ECO:0000313" key="2">
    <source>
        <dbReference type="Proteomes" id="UP001066276"/>
    </source>
</evidence>
<accession>A0AAV7LVW8</accession>
<evidence type="ECO:0000313" key="1">
    <source>
        <dbReference type="EMBL" id="KAJ1095685.1"/>
    </source>
</evidence>
<sequence>MAEKPPGLPCTAAFSHSGLHLFQKYRRLSDLQRYHLLKKQTRTLQLLQLSRQFTPAAGRHLVGHSHDQGPHVQIYLHVRTLRDKTPRIVHEVHVGKGQRYPNQVLLLTNAQHLPS</sequence>
<dbReference type="EMBL" id="JANPWB010000014">
    <property type="protein sequence ID" value="KAJ1095685.1"/>
    <property type="molecule type" value="Genomic_DNA"/>
</dbReference>
<dbReference type="AlphaFoldDB" id="A0AAV7LVW8"/>
<protein>
    <submittedName>
        <fullName evidence="1">Uncharacterized protein</fullName>
    </submittedName>
</protein>
<name>A0AAV7LVW8_PLEWA</name>
<reference evidence="1" key="1">
    <citation type="journal article" date="2022" name="bioRxiv">
        <title>Sequencing and chromosome-scale assembly of the giantPleurodeles waltlgenome.</title>
        <authorList>
            <person name="Brown T."/>
            <person name="Elewa A."/>
            <person name="Iarovenko S."/>
            <person name="Subramanian E."/>
            <person name="Araus A.J."/>
            <person name="Petzold A."/>
            <person name="Susuki M."/>
            <person name="Suzuki K.-i.T."/>
            <person name="Hayashi T."/>
            <person name="Toyoda A."/>
            <person name="Oliveira C."/>
            <person name="Osipova E."/>
            <person name="Leigh N.D."/>
            <person name="Simon A."/>
            <person name="Yun M.H."/>
        </authorList>
    </citation>
    <scope>NUCLEOTIDE SEQUENCE</scope>
    <source>
        <strain evidence="1">20211129_DDA</strain>
        <tissue evidence="1">Liver</tissue>
    </source>
</reference>
<organism evidence="1 2">
    <name type="scientific">Pleurodeles waltl</name>
    <name type="common">Iberian ribbed newt</name>
    <dbReference type="NCBI Taxonomy" id="8319"/>
    <lineage>
        <taxon>Eukaryota</taxon>
        <taxon>Metazoa</taxon>
        <taxon>Chordata</taxon>
        <taxon>Craniata</taxon>
        <taxon>Vertebrata</taxon>
        <taxon>Euteleostomi</taxon>
        <taxon>Amphibia</taxon>
        <taxon>Batrachia</taxon>
        <taxon>Caudata</taxon>
        <taxon>Salamandroidea</taxon>
        <taxon>Salamandridae</taxon>
        <taxon>Pleurodelinae</taxon>
        <taxon>Pleurodeles</taxon>
    </lineage>
</organism>
<proteinExistence type="predicted"/>
<keyword evidence="2" id="KW-1185">Reference proteome</keyword>